<keyword evidence="2" id="KW-1185">Reference proteome</keyword>
<protein>
    <submittedName>
        <fullName evidence="1">Uncharacterized protein</fullName>
    </submittedName>
</protein>
<dbReference type="EMBL" id="JBHSKP010000006">
    <property type="protein sequence ID" value="MFC5152540.1"/>
    <property type="molecule type" value="Genomic_DNA"/>
</dbReference>
<reference evidence="2" key="1">
    <citation type="journal article" date="2019" name="Int. J. Syst. Evol. Microbiol.">
        <title>The Global Catalogue of Microorganisms (GCM) 10K type strain sequencing project: providing services to taxonomists for standard genome sequencing and annotation.</title>
        <authorList>
            <consortium name="The Broad Institute Genomics Platform"/>
            <consortium name="The Broad Institute Genome Sequencing Center for Infectious Disease"/>
            <person name="Wu L."/>
            <person name="Ma J."/>
        </authorList>
    </citation>
    <scope>NUCLEOTIDE SEQUENCE [LARGE SCALE GENOMIC DNA]</scope>
    <source>
        <strain evidence="2">PCU 266</strain>
    </source>
</reference>
<gene>
    <name evidence="1" type="ORF">ACFPRH_12405</name>
</gene>
<name>A0ABW0AJX6_9ACTN</name>
<comment type="caution">
    <text evidence="1">The sequence shown here is derived from an EMBL/GenBank/DDBJ whole genome shotgun (WGS) entry which is preliminary data.</text>
</comment>
<sequence>MRDFVVTEHGMEVDVPVPKIKLRKVKVPFGSRPSSCPVRAWRVRKASAALADPDDFAYKPLHNRWHTVMPDGIAPETIGNVITRLGKGPS</sequence>
<evidence type="ECO:0000313" key="2">
    <source>
        <dbReference type="Proteomes" id="UP001596160"/>
    </source>
</evidence>
<proteinExistence type="predicted"/>
<accession>A0ABW0AJX6</accession>
<dbReference type="RefSeq" id="WP_344478101.1">
    <property type="nucleotide sequence ID" value="NZ_BAAASB010000009.1"/>
</dbReference>
<organism evidence="1 2">
    <name type="scientific">Streptomyces amakusaensis</name>
    <dbReference type="NCBI Taxonomy" id="67271"/>
    <lineage>
        <taxon>Bacteria</taxon>
        <taxon>Bacillati</taxon>
        <taxon>Actinomycetota</taxon>
        <taxon>Actinomycetes</taxon>
        <taxon>Kitasatosporales</taxon>
        <taxon>Streptomycetaceae</taxon>
        <taxon>Streptomyces</taxon>
    </lineage>
</organism>
<dbReference type="Proteomes" id="UP001596160">
    <property type="component" value="Unassembled WGS sequence"/>
</dbReference>
<evidence type="ECO:0000313" key="1">
    <source>
        <dbReference type="EMBL" id="MFC5152540.1"/>
    </source>
</evidence>